<reference evidence="2" key="1">
    <citation type="journal article" date="2019" name="bioRxiv">
        <title>The Genome of the Zebra Mussel, Dreissena polymorpha: A Resource for Invasive Species Research.</title>
        <authorList>
            <person name="McCartney M.A."/>
            <person name="Auch B."/>
            <person name="Kono T."/>
            <person name="Mallez S."/>
            <person name="Zhang Y."/>
            <person name="Obille A."/>
            <person name="Becker A."/>
            <person name="Abrahante J.E."/>
            <person name="Garbe J."/>
            <person name="Badalamenti J.P."/>
            <person name="Herman A."/>
            <person name="Mangelson H."/>
            <person name="Liachko I."/>
            <person name="Sullivan S."/>
            <person name="Sone E.D."/>
            <person name="Koren S."/>
            <person name="Silverstein K.A.T."/>
            <person name="Beckman K.B."/>
            <person name="Gohl D.M."/>
        </authorList>
    </citation>
    <scope>NUCLEOTIDE SEQUENCE</scope>
    <source>
        <strain evidence="2">Duluth1</strain>
        <tissue evidence="2">Whole animal</tissue>
    </source>
</reference>
<feature type="compositionally biased region" description="Polar residues" evidence="1">
    <location>
        <begin position="139"/>
        <end position="151"/>
    </location>
</feature>
<feature type="compositionally biased region" description="Acidic residues" evidence="1">
    <location>
        <begin position="72"/>
        <end position="88"/>
    </location>
</feature>
<dbReference type="EMBL" id="JAIWYP010000016">
    <property type="protein sequence ID" value="KAH3696531.1"/>
    <property type="molecule type" value="Genomic_DNA"/>
</dbReference>
<comment type="caution">
    <text evidence="2">The sequence shown here is derived from an EMBL/GenBank/DDBJ whole genome shotgun (WGS) entry which is preliminary data.</text>
</comment>
<evidence type="ECO:0000313" key="2">
    <source>
        <dbReference type="EMBL" id="KAH3696531.1"/>
    </source>
</evidence>
<name>A0A9D4BBN4_DREPO</name>
<evidence type="ECO:0000256" key="1">
    <source>
        <dbReference type="SAM" id="MobiDB-lite"/>
    </source>
</evidence>
<reference evidence="2" key="2">
    <citation type="submission" date="2020-11" db="EMBL/GenBank/DDBJ databases">
        <authorList>
            <person name="McCartney M.A."/>
            <person name="Auch B."/>
            <person name="Kono T."/>
            <person name="Mallez S."/>
            <person name="Becker A."/>
            <person name="Gohl D.M."/>
            <person name="Silverstein K.A.T."/>
            <person name="Koren S."/>
            <person name="Bechman K.B."/>
            <person name="Herman A."/>
            <person name="Abrahante J.E."/>
            <person name="Garbe J."/>
        </authorList>
    </citation>
    <scope>NUCLEOTIDE SEQUENCE</scope>
    <source>
        <strain evidence="2">Duluth1</strain>
        <tissue evidence="2">Whole animal</tissue>
    </source>
</reference>
<dbReference type="Proteomes" id="UP000828390">
    <property type="component" value="Unassembled WGS sequence"/>
</dbReference>
<keyword evidence="3" id="KW-1185">Reference proteome</keyword>
<sequence>MLLLHREKRNNTRLCDRIDFESQEIHINIRLTKDGCAFEVRVEIEKKPLPPTLKDRIPISVLRMMLDNEHDDGDDNIFYVENDEDDDDKKEARPEYSHKARTAEEKPEETARKPGRIKGNTEPNPRPKPEHCELDDRSVPTNTASSWQGRGNTHATCQLLCMRCPDLGQMDAHERDE</sequence>
<proteinExistence type="predicted"/>
<organism evidence="2 3">
    <name type="scientific">Dreissena polymorpha</name>
    <name type="common">Zebra mussel</name>
    <name type="synonym">Mytilus polymorpha</name>
    <dbReference type="NCBI Taxonomy" id="45954"/>
    <lineage>
        <taxon>Eukaryota</taxon>
        <taxon>Metazoa</taxon>
        <taxon>Spiralia</taxon>
        <taxon>Lophotrochozoa</taxon>
        <taxon>Mollusca</taxon>
        <taxon>Bivalvia</taxon>
        <taxon>Autobranchia</taxon>
        <taxon>Heteroconchia</taxon>
        <taxon>Euheterodonta</taxon>
        <taxon>Imparidentia</taxon>
        <taxon>Neoheterodontei</taxon>
        <taxon>Myida</taxon>
        <taxon>Dreissenoidea</taxon>
        <taxon>Dreissenidae</taxon>
        <taxon>Dreissena</taxon>
    </lineage>
</organism>
<feature type="compositionally biased region" description="Basic and acidic residues" evidence="1">
    <location>
        <begin position="89"/>
        <end position="112"/>
    </location>
</feature>
<dbReference type="AlphaFoldDB" id="A0A9D4BBN4"/>
<gene>
    <name evidence="2" type="ORF">DPMN_083996</name>
</gene>
<accession>A0A9D4BBN4</accession>
<protein>
    <submittedName>
        <fullName evidence="2">Uncharacterized protein</fullName>
    </submittedName>
</protein>
<feature type="region of interest" description="Disordered" evidence="1">
    <location>
        <begin position="72"/>
        <end position="151"/>
    </location>
</feature>
<evidence type="ECO:0000313" key="3">
    <source>
        <dbReference type="Proteomes" id="UP000828390"/>
    </source>
</evidence>
<feature type="compositionally biased region" description="Basic and acidic residues" evidence="1">
    <location>
        <begin position="125"/>
        <end position="138"/>
    </location>
</feature>